<dbReference type="Proteomes" id="UP000373449">
    <property type="component" value="Unassembled WGS sequence"/>
</dbReference>
<accession>A0A484ZJ10</accession>
<sequence>MKNNDNNTTESKEFSQFTINRRQFLQTGTALVTLPFITSKSIAADTADSKQDYPTLVRKSG</sequence>
<proteinExistence type="predicted"/>
<evidence type="ECO:0000313" key="2">
    <source>
        <dbReference type="Proteomes" id="UP000373449"/>
    </source>
</evidence>
<organism evidence="1 2">
    <name type="scientific">Budvicia aquatica</name>
    <dbReference type="NCBI Taxonomy" id="82979"/>
    <lineage>
        <taxon>Bacteria</taxon>
        <taxon>Pseudomonadati</taxon>
        <taxon>Pseudomonadota</taxon>
        <taxon>Gammaproteobacteria</taxon>
        <taxon>Enterobacterales</taxon>
        <taxon>Budviciaceae</taxon>
        <taxon>Budvicia</taxon>
    </lineage>
</organism>
<dbReference type="EMBL" id="CAADJA010000002">
    <property type="protein sequence ID" value="VFS47413.1"/>
    <property type="molecule type" value="Genomic_DNA"/>
</dbReference>
<protein>
    <submittedName>
        <fullName evidence="1">Uncharacterized protein</fullName>
    </submittedName>
</protein>
<reference evidence="1 2" key="1">
    <citation type="submission" date="2019-03" db="EMBL/GenBank/DDBJ databases">
        <authorList>
            <consortium name="Pathogen Informatics"/>
        </authorList>
    </citation>
    <scope>NUCLEOTIDE SEQUENCE [LARGE SCALE GENOMIC DNA]</scope>
    <source>
        <strain evidence="1 2">NCTC12282</strain>
    </source>
</reference>
<gene>
    <name evidence="1" type="ORF">NCTC12282_02349</name>
</gene>
<evidence type="ECO:0000313" key="1">
    <source>
        <dbReference type="EMBL" id="VFS47413.1"/>
    </source>
</evidence>
<name>A0A484ZJ10_9GAMM</name>
<dbReference type="AlphaFoldDB" id="A0A484ZJ10"/>